<proteinExistence type="predicted"/>
<evidence type="ECO:0000313" key="2">
    <source>
        <dbReference type="Proteomes" id="UP000612808"/>
    </source>
</evidence>
<dbReference type="EMBL" id="BOMB01000054">
    <property type="protein sequence ID" value="GID16208.1"/>
    <property type="molecule type" value="Genomic_DNA"/>
</dbReference>
<dbReference type="Proteomes" id="UP000612808">
    <property type="component" value="Unassembled WGS sequence"/>
</dbReference>
<organism evidence="1 2">
    <name type="scientific">Actinocatenispora rupis</name>
    <dbReference type="NCBI Taxonomy" id="519421"/>
    <lineage>
        <taxon>Bacteria</taxon>
        <taxon>Bacillati</taxon>
        <taxon>Actinomycetota</taxon>
        <taxon>Actinomycetes</taxon>
        <taxon>Micromonosporales</taxon>
        <taxon>Micromonosporaceae</taxon>
        <taxon>Actinocatenispora</taxon>
    </lineage>
</organism>
<reference evidence="1" key="1">
    <citation type="submission" date="2021-01" db="EMBL/GenBank/DDBJ databases">
        <title>Whole genome shotgun sequence of Actinocatenispora rupis NBRC 107355.</title>
        <authorList>
            <person name="Komaki H."/>
            <person name="Tamura T."/>
        </authorList>
    </citation>
    <scope>NUCLEOTIDE SEQUENCE</scope>
    <source>
        <strain evidence="1">NBRC 107355</strain>
    </source>
</reference>
<sequence>MIPIGAAVVVALLAAGAVSAVWYRVPDRLRSGIPCSDAEARFAAALGRDPLLTQPPPGVTPVSKPPAAEVYQPCEGNGSSSYYGGALRGFTMPSTDRGVAAARAYYRRLTVADGWTVTVRANGDILGTKTIDGTAVVCDVRDMRRADPVHHVRYTAYWIELRYRRLGSHRPMLQTPEDTT</sequence>
<dbReference type="AlphaFoldDB" id="A0A8J3J930"/>
<accession>A0A8J3J930</accession>
<name>A0A8J3J930_9ACTN</name>
<comment type="caution">
    <text evidence="1">The sequence shown here is derived from an EMBL/GenBank/DDBJ whole genome shotgun (WGS) entry which is preliminary data.</text>
</comment>
<keyword evidence="2" id="KW-1185">Reference proteome</keyword>
<protein>
    <submittedName>
        <fullName evidence="1">Uncharacterized protein</fullName>
    </submittedName>
</protein>
<gene>
    <name evidence="1" type="ORF">Aru02nite_70970</name>
</gene>
<evidence type="ECO:0000313" key="1">
    <source>
        <dbReference type="EMBL" id="GID16208.1"/>
    </source>
</evidence>